<evidence type="ECO:0000313" key="4">
    <source>
        <dbReference type="EMBL" id="GIF85430.1"/>
    </source>
</evidence>
<proteinExistence type="inferred from homology"/>
<dbReference type="PANTHER" id="PTHR43377">
    <property type="entry name" value="BILIVERDIN REDUCTASE A"/>
    <property type="match status" value="1"/>
</dbReference>
<feature type="domain" description="Gfo/Idh/MocA-like oxidoreductase N-terminal" evidence="2">
    <location>
        <begin position="5"/>
        <end position="127"/>
    </location>
</feature>
<dbReference type="Pfam" id="PF02894">
    <property type="entry name" value="GFO_IDH_MocA_C"/>
    <property type="match status" value="1"/>
</dbReference>
<sequence>MQPVRLALIGAGDRGNAYSRWALAHPDRARVVAVAEPDAERRERFARDHDIAPAAQHPGWAELLADPALDVDAVLIATQDSGHAAPAIAAARRGLHIMLEKPLAPTPEECVRIVDAVAEAGVMLAVCHVLRYAPYTRLVKSLLDGGAIGEVMSVQHHEPVGFWHQAHSFVRGNWRREDLSSFMLLAKSCHDIDWLQHVVGRDITRVSSFGGLRHFRPEHRPEGAADRCLDCAVEPGCPYSAPRLYRDRLARGDHGWPLSVVTPVFTEEALTAALREGPYGRCVYACDNDVVDHQVVAMEFAGGVSAVFTMNAFNTGGHRRTRIFGTRGELVCEGTAITVHDFVTGTATSHDPATAGGADAAGGHGGGDAGLMDAFTAAVATGERDRILSGPAATLNSHLATFAAEQARHEGAVITVRRPGSTPAPTPSFGG</sequence>
<keyword evidence="5" id="KW-1185">Reference proteome</keyword>
<dbReference type="SUPFAM" id="SSF55347">
    <property type="entry name" value="Glyceraldehyde-3-phosphate dehydrogenase-like, C-terminal domain"/>
    <property type="match status" value="1"/>
</dbReference>
<dbReference type="EMBL" id="BONF01000047">
    <property type="protein sequence ID" value="GIF85430.1"/>
    <property type="molecule type" value="Genomic_DNA"/>
</dbReference>
<evidence type="ECO:0000259" key="3">
    <source>
        <dbReference type="Pfam" id="PF02894"/>
    </source>
</evidence>
<name>A0A8J3NP29_9ACTN</name>
<dbReference type="Gene3D" id="3.30.360.10">
    <property type="entry name" value="Dihydrodipicolinate Reductase, domain 2"/>
    <property type="match status" value="1"/>
</dbReference>
<dbReference type="InterPro" id="IPR036291">
    <property type="entry name" value="NAD(P)-bd_dom_sf"/>
</dbReference>
<reference evidence="4 5" key="1">
    <citation type="submission" date="2021-01" db="EMBL/GenBank/DDBJ databases">
        <title>Whole genome shotgun sequence of Catellatospora bangladeshensis NBRC 107357.</title>
        <authorList>
            <person name="Komaki H."/>
            <person name="Tamura T."/>
        </authorList>
    </citation>
    <scope>NUCLEOTIDE SEQUENCE [LARGE SCALE GENOMIC DNA]</scope>
    <source>
        <strain evidence="4 5">NBRC 107357</strain>
    </source>
</reference>
<dbReference type="RefSeq" id="WP_203755305.1">
    <property type="nucleotide sequence ID" value="NZ_BONF01000047.1"/>
</dbReference>
<dbReference type="InterPro" id="IPR000683">
    <property type="entry name" value="Gfo/Idh/MocA-like_OxRdtase_N"/>
</dbReference>
<dbReference type="PANTHER" id="PTHR43377:SF2">
    <property type="entry name" value="BINDING ROSSMANN FOLD OXIDOREDUCTASE, PUTATIVE (AFU_ORTHOLOGUE AFUA_4G00560)-RELATED"/>
    <property type="match status" value="1"/>
</dbReference>
<protein>
    <submittedName>
        <fullName evidence="4">Oxidoreductase</fullName>
    </submittedName>
</protein>
<dbReference type="AlphaFoldDB" id="A0A8J3NP29"/>
<dbReference type="Proteomes" id="UP000601223">
    <property type="component" value="Unassembled WGS sequence"/>
</dbReference>
<feature type="domain" description="Gfo/Idh/MocA-like oxidoreductase C-terminal" evidence="3">
    <location>
        <begin position="140"/>
        <end position="411"/>
    </location>
</feature>
<dbReference type="InterPro" id="IPR004104">
    <property type="entry name" value="Gfo/Idh/MocA-like_OxRdtase_C"/>
</dbReference>
<dbReference type="SUPFAM" id="SSF51735">
    <property type="entry name" value="NAD(P)-binding Rossmann-fold domains"/>
    <property type="match status" value="1"/>
</dbReference>
<dbReference type="InterPro" id="IPR051450">
    <property type="entry name" value="Gfo/Idh/MocA_Oxidoreductases"/>
</dbReference>
<comment type="similarity">
    <text evidence="1">Belongs to the Gfo/Idh/MocA family.</text>
</comment>
<evidence type="ECO:0000259" key="2">
    <source>
        <dbReference type="Pfam" id="PF01408"/>
    </source>
</evidence>
<evidence type="ECO:0000313" key="5">
    <source>
        <dbReference type="Proteomes" id="UP000601223"/>
    </source>
</evidence>
<organism evidence="4 5">
    <name type="scientific">Catellatospora bangladeshensis</name>
    <dbReference type="NCBI Taxonomy" id="310355"/>
    <lineage>
        <taxon>Bacteria</taxon>
        <taxon>Bacillati</taxon>
        <taxon>Actinomycetota</taxon>
        <taxon>Actinomycetes</taxon>
        <taxon>Micromonosporales</taxon>
        <taxon>Micromonosporaceae</taxon>
        <taxon>Catellatospora</taxon>
    </lineage>
</organism>
<evidence type="ECO:0000256" key="1">
    <source>
        <dbReference type="ARBA" id="ARBA00010928"/>
    </source>
</evidence>
<comment type="caution">
    <text evidence="4">The sequence shown here is derived from an EMBL/GenBank/DDBJ whole genome shotgun (WGS) entry which is preliminary data.</text>
</comment>
<dbReference type="Gene3D" id="3.40.50.720">
    <property type="entry name" value="NAD(P)-binding Rossmann-like Domain"/>
    <property type="match status" value="1"/>
</dbReference>
<dbReference type="Pfam" id="PF01408">
    <property type="entry name" value="GFO_IDH_MocA"/>
    <property type="match status" value="1"/>
</dbReference>
<gene>
    <name evidence="4" type="ORF">Cba03nite_67790</name>
</gene>
<accession>A0A8J3NP29</accession>
<dbReference type="GO" id="GO:0000166">
    <property type="term" value="F:nucleotide binding"/>
    <property type="evidence" value="ECO:0007669"/>
    <property type="project" value="InterPro"/>
</dbReference>